<dbReference type="EMBL" id="LAZR01022388">
    <property type="protein sequence ID" value="KKL82026.1"/>
    <property type="molecule type" value="Genomic_DNA"/>
</dbReference>
<comment type="caution">
    <text evidence="1">The sequence shown here is derived from an EMBL/GenBank/DDBJ whole genome shotgun (WGS) entry which is preliminary data.</text>
</comment>
<organism evidence="1">
    <name type="scientific">marine sediment metagenome</name>
    <dbReference type="NCBI Taxonomy" id="412755"/>
    <lineage>
        <taxon>unclassified sequences</taxon>
        <taxon>metagenomes</taxon>
        <taxon>ecological metagenomes</taxon>
    </lineage>
</organism>
<proteinExistence type="predicted"/>
<accession>A0A0F9FUQ6</accession>
<gene>
    <name evidence="1" type="ORF">LCGC14_1988850</name>
</gene>
<protein>
    <submittedName>
        <fullName evidence="1">Uncharacterized protein</fullName>
    </submittedName>
</protein>
<dbReference type="AlphaFoldDB" id="A0A0F9FUQ6"/>
<evidence type="ECO:0000313" key="1">
    <source>
        <dbReference type="EMBL" id="KKL82026.1"/>
    </source>
</evidence>
<name>A0A0F9FUQ6_9ZZZZ</name>
<reference evidence="1" key="1">
    <citation type="journal article" date="2015" name="Nature">
        <title>Complex archaea that bridge the gap between prokaryotes and eukaryotes.</title>
        <authorList>
            <person name="Spang A."/>
            <person name="Saw J.H."/>
            <person name="Jorgensen S.L."/>
            <person name="Zaremba-Niedzwiedzka K."/>
            <person name="Martijn J."/>
            <person name="Lind A.E."/>
            <person name="van Eijk R."/>
            <person name="Schleper C."/>
            <person name="Guy L."/>
            <person name="Ettema T.J."/>
        </authorList>
    </citation>
    <scope>NUCLEOTIDE SEQUENCE</scope>
</reference>
<sequence length="44" mass="5001">MAKYTLIEAKRCPDDKSEVLLTVQKTPSWFASTVFGRKTQKIAI</sequence>